<dbReference type="CDD" id="cd04186">
    <property type="entry name" value="GT_2_like_c"/>
    <property type="match status" value="1"/>
</dbReference>
<reference evidence="5 6" key="1">
    <citation type="submission" date="2018-11" db="EMBL/GenBank/DDBJ databases">
        <title>Schleiferia aggregans sp. nov., a moderately thermophilic heterotrophic bacterium isolated from microbial mats at a terrestrial hot spring.</title>
        <authorList>
            <person name="Iino T."/>
            <person name="Ohkuma M."/>
            <person name="Haruta S."/>
        </authorList>
    </citation>
    <scope>NUCLEOTIDE SEQUENCE [LARGE SCALE GENOMIC DNA]</scope>
    <source>
        <strain evidence="5 6">LA</strain>
    </source>
</reference>
<evidence type="ECO:0000256" key="3">
    <source>
        <dbReference type="ARBA" id="ARBA00022679"/>
    </source>
</evidence>
<gene>
    <name evidence="5" type="ORF">JCM31826_18010</name>
</gene>
<evidence type="ECO:0000313" key="5">
    <source>
        <dbReference type="EMBL" id="GCD78319.1"/>
    </source>
</evidence>
<evidence type="ECO:0000313" key="6">
    <source>
        <dbReference type="Proteomes" id="UP000286715"/>
    </source>
</evidence>
<sequence>MDVAIAILNYNGLRHLQQFLPDMILHSSGHRIVVIDNASTDESVQWLKAYYPEVEIVPLDSNYGFAGGYNRGLSQVNADVYLLINSDVKVTPGWTKPLIELLQSNLQIAAVQPKIKALLQPDYFEYAGAAGGYVDWLGYPFCRGRIFETLEKDCGQYDDTRQVFWTSGACMAIRAEAFWQAGGFDEAFFAHQEEIDLCWRLQRLGYVLYVEPKSVVYHLGGGTLDYQSPRKTFLNFRNNLMMLAKNMSMAQVLVVIPLRLLLDGVAGIRFLVSGKSALTWQIVRAHFSFYGHFSRLAKERKNFRVKNPKTHSVKLFRKTILVEYFLKGRRFFKDYGL</sequence>
<dbReference type="OrthoDB" id="9771846at2"/>
<dbReference type="InterPro" id="IPR001173">
    <property type="entry name" value="Glyco_trans_2-like"/>
</dbReference>
<dbReference type="EMBL" id="BHZE01000020">
    <property type="protein sequence ID" value="GCD78319.1"/>
    <property type="molecule type" value="Genomic_DNA"/>
</dbReference>
<keyword evidence="2" id="KW-0328">Glycosyltransferase</keyword>
<name>A0A401XMS2_9FLAO</name>
<protein>
    <submittedName>
        <fullName evidence="5">Glycosyl transferase family 2</fullName>
    </submittedName>
</protein>
<keyword evidence="3 5" id="KW-0808">Transferase</keyword>
<evidence type="ECO:0000259" key="4">
    <source>
        <dbReference type="Pfam" id="PF00535"/>
    </source>
</evidence>
<dbReference type="PANTHER" id="PTHR43179">
    <property type="entry name" value="RHAMNOSYLTRANSFERASE WBBL"/>
    <property type="match status" value="1"/>
</dbReference>
<dbReference type="RefSeq" id="WP_124398382.1">
    <property type="nucleotide sequence ID" value="NZ_BHZE01000020.1"/>
</dbReference>
<keyword evidence="6" id="KW-1185">Reference proteome</keyword>
<dbReference type="GO" id="GO:0016757">
    <property type="term" value="F:glycosyltransferase activity"/>
    <property type="evidence" value="ECO:0007669"/>
    <property type="project" value="UniProtKB-KW"/>
</dbReference>
<dbReference type="Gene3D" id="3.90.550.10">
    <property type="entry name" value="Spore Coat Polysaccharide Biosynthesis Protein SpsA, Chain A"/>
    <property type="match status" value="1"/>
</dbReference>
<dbReference type="InterPro" id="IPR029044">
    <property type="entry name" value="Nucleotide-diphossugar_trans"/>
</dbReference>
<accession>A0A401XMS2</accession>
<dbReference type="Pfam" id="PF00535">
    <property type="entry name" value="Glycos_transf_2"/>
    <property type="match status" value="1"/>
</dbReference>
<comment type="caution">
    <text evidence="5">The sequence shown here is derived from an EMBL/GenBank/DDBJ whole genome shotgun (WGS) entry which is preliminary data.</text>
</comment>
<dbReference type="SUPFAM" id="SSF53448">
    <property type="entry name" value="Nucleotide-diphospho-sugar transferases"/>
    <property type="match status" value="1"/>
</dbReference>
<evidence type="ECO:0000256" key="1">
    <source>
        <dbReference type="ARBA" id="ARBA00006739"/>
    </source>
</evidence>
<dbReference type="Proteomes" id="UP000286715">
    <property type="component" value="Unassembled WGS sequence"/>
</dbReference>
<comment type="similarity">
    <text evidence="1">Belongs to the glycosyltransferase 2 family.</text>
</comment>
<proteinExistence type="inferred from homology"/>
<evidence type="ECO:0000256" key="2">
    <source>
        <dbReference type="ARBA" id="ARBA00022676"/>
    </source>
</evidence>
<dbReference type="PANTHER" id="PTHR43179:SF12">
    <property type="entry name" value="GALACTOFURANOSYLTRANSFERASE GLFT2"/>
    <property type="match status" value="1"/>
</dbReference>
<feature type="domain" description="Glycosyltransferase 2-like" evidence="4">
    <location>
        <begin position="16"/>
        <end position="113"/>
    </location>
</feature>
<dbReference type="AlphaFoldDB" id="A0A401XMS2"/>
<organism evidence="5 6">
    <name type="scientific">Thermaurantimonas aggregans</name>
    <dbReference type="NCBI Taxonomy" id="2173829"/>
    <lineage>
        <taxon>Bacteria</taxon>
        <taxon>Pseudomonadati</taxon>
        <taxon>Bacteroidota</taxon>
        <taxon>Flavobacteriia</taxon>
        <taxon>Flavobacteriales</taxon>
        <taxon>Schleiferiaceae</taxon>
        <taxon>Thermaurantimonas</taxon>
    </lineage>
</organism>